<dbReference type="OrthoDB" id="281128at2"/>
<protein>
    <recommendedName>
        <fullName evidence="6">Transmembrane protein</fullName>
    </recommendedName>
</protein>
<feature type="transmembrane region" description="Helical" evidence="3">
    <location>
        <begin position="175"/>
        <end position="196"/>
    </location>
</feature>
<evidence type="ECO:0000256" key="2">
    <source>
        <dbReference type="SAM" id="MobiDB-lite"/>
    </source>
</evidence>
<sequence>MSHRSSSRSGPLSSSPANPSSGGPGQADSHWPVESVRDIIARLGTPPRDVVEAWCLQVQAIANDIQTRSGEPLPPIDLRSWWVDTRGAVGLRSSGYQARDANLTPDSDQDAIAINDQRVRDFRDQVLQAHVAHPQDQNQPAPAAMTEATLSIDANVTPESETHARKTLSCKHPKALVLITAALVIITGLGSLWWYLGRNTTGVDARGGTLSMTPKRPQPERFSNEETSRSQPPPTSATFDTGTSFEGDGKSLKLESFGSSSNAANEHRVDAPWMDAKPSPESDSMKPKSSDPSADAPVREDDFLKTSSIARPEQTTESNGIGTTAHEERTNANENELPESPQIVRTMQIQSIQLPPTDDTQTAPKIDSLSLNPHPSGVGIPIENLTLEFPLDIPIAMDANDGVGEHHSEGFTIRDTRNEIAIASLTRQSNSFTFTWSEHAKASSQAGALLNGRLRDARGNMTYLRPRVEADPWTLSFDEFDFHPSWELSGGLPANVSRLAIDFELPDEVEQAWIAPFDPASPRRTTGVAVLSLRDRETVQIGIRFEVKCTTKLSCRMRIAGRLDPTFAWQTFTSAGLADFANQLLTQADQLQKQTVQIEALYDRANTDTRRVIRPRRSDLKSQSERVTELSRRVAELQSLTALLQTTTKVHFKIFVEWPDMEQIILTQQG</sequence>
<evidence type="ECO:0000256" key="3">
    <source>
        <dbReference type="SAM" id="Phobius"/>
    </source>
</evidence>
<evidence type="ECO:0000313" key="5">
    <source>
        <dbReference type="Proteomes" id="UP000316304"/>
    </source>
</evidence>
<keyword evidence="5" id="KW-1185">Reference proteome</keyword>
<feature type="compositionally biased region" description="Basic and acidic residues" evidence="2">
    <location>
        <begin position="217"/>
        <end position="228"/>
    </location>
</feature>
<feature type="region of interest" description="Disordered" evidence="2">
    <location>
        <begin position="1"/>
        <end position="32"/>
    </location>
</feature>
<name>A0A5C6CIB8_9BACT</name>
<accession>A0A5C6CIB8</accession>
<dbReference type="Proteomes" id="UP000316304">
    <property type="component" value="Unassembled WGS sequence"/>
</dbReference>
<reference evidence="4 5" key="1">
    <citation type="submission" date="2019-02" db="EMBL/GenBank/DDBJ databases">
        <title>Deep-cultivation of Planctomycetes and their phenomic and genomic characterization uncovers novel biology.</title>
        <authorList>
            <person name="Wiegand S."/>
            <person name="Jogler M."/>
            <person name="Boedeker C."/>
            <person name="Pinto D."/>
            <person name="Vollmers J."/>
            <person name="Rivas-Marin E."/>
            <person name="Kohn T."/>
            <person name="Peeters S.H."/>
            <person name="Heuer A."/>
            <person name="Rast P."/>
            <person name="Oberbeckmann S."/>
            <person name="Bunk B."/>
            <person name="Jeske O."/>
            <person name="Meyerdierks A."/>
            <person name="Storesund J.E."/>
            <person name="Kallscheuer N."/>
            <person name="Luecker S."/>
            <person name="Lage O.M."/>
            <person name="Pohl T."/>
            <person name="Merkel B.J."/>
            <person name="Hornburger P."/>
            <person name="Mueller R.-W."/>
            <person name="Bruemmer F."/>
            <person name="Labrenz M."/>
            <person name="Spormann A.M."/>
            <person name="Op Den Camp H."/>
            <person name="Overmann J."/>
            <person name="Amann R."/>
            <person name="Jetten M.S.M."/>
            <person name="Mascher T."/>
            <person name="Medema M.H."/>
            <person name="Devos D.P."/>
            <person name="Kaster A.-K."/>
            <person name="Ovreas L."/>
            <person name="Rohde M."/>
            <person name="Galperin M.Y."/>
            <person name="Jogler C."/>
        </authorList>
    </citation>
    <scope>NUCLEOTIDE SEQUENCE [LARGE SCALE GENOMIC DNA]</scope>
    <source>
        <strain evidence="4 5">Pla52o</strain>
    </source>
</reference>
<evidence type="ECO:0008006" key="6">
    <source>
        <dbReference type="Google" id="ProtNLM"/>
    </source>
</evidence>
<feature type="compositionally biased region" description="Low complexity" evidence="2">
    <location>
        <begin position="7"/>
        <end position="21"/>
    </location>
</feature>
<feature type="region of interest" description="Disordered" evidence="2">
    <location>
        <begin position="204"/>
        <end position="335"/>
    </location>
</feature>
<evidence type="ECO:0000313" key="4">
    <source>
        <dbReference type="EMBL" id="TWU24178.1"/>
    </source>
</evidence>
<gene>
    <name evidence="4" type="ORF">Pla52o_21020</name>
</gene>
<feature type="compositionally biased region" description="Basic and acidic residues" evidence="2">
    <location>
        <begin position="278"/>
        <end position="289"/>
    </location>
</feature>
<keyword evidence="1" id="KW-0175">Coiled coil</keyword>
<dbReference type="RefSeq" id="WP_146594414.1">
    <property type="nucleotide sequence ID" value="NZ_SJPT01000003.1"/>
</dbReference>
<dbReference type="EMBL" id="SJPT01000003">
    <property type="protein sequence ID" value="TWU24178.1"/>
    <property type="molecule type" value="Genomic_DNA"/>
</dbReference>
<feature type="compositionally biased region" description="Polar residues" evidence="2">
    <location>
        <begin position="305"/>
        <end position="322"/>
    </location>
</feature>
<organism evidence="4 5">
    <name type="scientific">Novipirellula galeiformis</name>
    <dbReference type="NCBI Taxonomy" id="2528004"/>
    <lineage>
        <taxon>Bacteria</taxon>
        <taxon>Pseudomonadati</taxon>
        <taxon>Planctomycetota</taxon>
        <taxon>Planctomycetia</taxon>
        <taxon>Pirellulales</taxon>
        <taxon>Pirellulaceae</taxon>
        <taxon>Novipirellula</taxon>
    </lineage>
</organism>
<keyword evidence="3" id="KW-0812">Transmembrane</keyword>
<keyword evidence="3" id="KW-1133">Transmembrane helix</keyword>
<evidence type="ECO:0000256" key="1">
    <source>
        <dbReference type="SAM" id="Coils"/>
    </source>
</evidence>
<proteinExistence type="predicted"/>
<dbReference type="AlphaFoldDB" id="A0A5C6CIB8"/>
<keyword evidence="3" id="KW-0472">Membrane</keyword>
<comment type="caution">
    <text evidence="4">The sequence shown here is derived from an EMBL/GenBank/DDBJ whole genome shotgun (WGS) entry which is preliminary data.</text>
</comment>
<feature type="coiled-coil region" evidence="1">
    <location>
        <begin position="581"/>
        <end position="640"/>
    </location>
</feature>